<dbReference type="EMBL" id="AE014134">
    <property type="protein sequence ID" value="API64993.1"/>
    <property type="molecule type" value="Genomic_DNA"/>
</dbReference>
<dbReference type="AGR" id="FB:FBgn0263654"/>
<evidence type="ECO:0000313" key="1">
    <source>
        <dbReference type="EMBL" id="API64993.1"/>
    </source>
</evidence>
<dbReference type="PaxDb" id="7227-FBpp0301788"/>
<reference evidence="1 3" key="8">
    <citation type="journal article" date="2007" name="Science">
        <title>Sequence finishing and mapping of Drosophila melanogaster heterochromatin.</title>
        <authorList>
            <person name="Hoskins R.A."/>
            <person name="Carlson J.W."/>
            <person name="Kennedy C."/>
            <person name="Acevedo D."/>
            <person name="Evans-Holm M."/>
            <person name="Frise E."/>
            <person name="Wan K.H."/>
            <person name="Park S."/>
            <person name="Mendez-Lago M."/>
            <person name="Rossi F."/>
            <person name="Villasante A."/>
            <person name="Dimitri P."/>
            <person name="Karpen G.H."/>
            <person name="Celniker S.E."/>
        </authorList>
    </citation>
    <scope>NUCLEOTIDE SEQUENCE [LARGE SCALE GENOMIC DNA]</scope>
    <source>
        <strain evidence="3">Berkeley</strain>
    </source>
</reference>
<dbReference type="InParanoid" id="A0A1W5PXS3"/>
<reference evidence="1 3" key="10">
    <citation type="journal article" date="2015" name="G3 (Bethesda)">
        <title>Gene Model Annotations for Drosophila melanogaster: The Rule-Benders.</title>
        <authorList>
            <consortium name="FlyBase Consortium"/>
            <person name="Crosby M.A."/>
            <person name="Gramates L.S."/>
            <person name="Dos Santos G."/>
            <person name="Matthews B.B."/>
            <person name="St Pierre S.E."/>
            <person name="Zhou P."/>
            <person name="Schroeder A.J."/>
            <person name="Falls K."/>
            <person name="Emmert D.B."/>
            <person name="Russo S.M."/>
            <person name="Gelbart W.M."/>
            <person name="null"/>
        </authorList>
    </citation>
    <scope>NUCLEOTIDE SEQUENCE [LARGE SCALE GENOMIC DNA]</scope>
    <source>
        <strain evidence="3">Berkeley</strain>
    </source>
</reference>
<reference evidence="1 3" key="6">
    <citation type="journal article" date="2005" name="PLoS Comput. Biol.">
        <title>Combined evidence annotation of transposable elements in genome sequences.</title>
        <authorList>
            <person name="Quesneville H."/>
            <person name="Bergman C.M."/>
            <person name="Andrieu O."/>
            <person name="Autard D."/>
            <person name="Nouaud D."/>
            <person name="Ashburner M."/>
            <person name="Anxolabehere D."/>
        </authorList>
    </citation>
    <scope>NUCLEOTIDE SEQUENCE [LARGE SCALE GENOMIC DNA]</scope>
    <source>
        <strain evidence="3">Berkeley</strain>
    </source>
</reference>
<dbReference type="VEuPathDB" id="VectorBase:FBgn0263654"/>
<reference evidence="1 3" key="9">
    <citation type="journal article" date="2015" name="G3 (Bethesda)">
        <title>Gene Model Annotations for Drosophila melanogaster: Impact of High-Throughput Data.</title>
        <authorList>
            <consortium name="FlyBase Consortium"/>
            <person name="Matthews B.B."/>
            <person name="Dos Santos G."/>
            <person name="Crosby M.A."/>
            <person name="Emmert D.B."/>
            <person name="St Pierre S.E."/>
            <person name="Gramates L.S."/>
            <person name="Zhou P."/>
            <person name="Schroeder A.J."/>
            <person name="Falls K."/>
            <person name="Strelets V."/>
            <person name="Russo S.M."/>
            <person name="Gelbart W.M."/>
            <person name="null"/>
        </authorList>
    </citation>
    <scope>NUCLEOTIDE SEQUENCE [LARGE SCALE GENOMIC DNA]</scope>
    <source>
        <strain evidence="3">Berkeley</strain>
    </source>
</reference>
<dbReference type="AlphaFoldDB" id="A0A1W5PXS3"/>
<dbReference type="KEGG" id="dme:Dmel_CG43645"/>
<accession>A0A1W5PXS3</accession>
<reference evidence="1 3" key="11">
    <citation type="journal article" date="2015" name="Genome Res.">
        <title>The Release 6 reference sequence of the Drosophila melanogaster genome.</title>
        <authorList>
            <person name="Hoskins R.A."/>
            <person name="Carlson J.W."/>
            <person name="Wan K.H."/>
            <person name="Park S."/>
            <person name="Mendez I."/>
            <person name="Galle S.E."/>
            <person name="Booth B.W."/>
            <person name="Pfeiffer B.D."/>
            <person name="George R.A."/>
            <person name="Svirskas R."/>
            <person name="Krzywinski M."/>
            <person name="Schein J."/>
            <person name="Accardo M.C."/>
            <person name="Damia E."/>
            <person name="Messina G."/>
            <person name="Mendez-Lago M."/>
            <person name="de Pablos B."/>
            <person name="Demakova O.V."/>
            <person name="Andreyeva E.N."/>
            <person name="Boldyreva L.V."/>
            <person name="Marra M."/>
            <person name="Carvalho A.B."/>
            <person name="Dimitri P."/>
            <person name="Villasante A."/>
            <person name="Zhimulev I.F."/>
            <person name="Rubin G.M."/>
            <person name="Karpen G.H."/>
            <person name="Celniker S.E."/>
        </authorList>
    </citation>
    <scope>NUCLEOTIDE SEQUENCE [LARGE SCALE GENOMIC DNA]</scope>
    <source>
        <strain evidence="3">Berkeley</strain>
    </source>
</reference>
<protein>
    <submittedName>
        <fullName evidence="1">Uncharacterized protein</fullName>
    </submittedName>
</protein>
<reference evidence="1 3" key="1">
    <citation type="journal article" date="2000" name="Science">
        <title>The genome sequence of Drosophila melanogaster.</title>
        <authorList>
            <person name="Adams M.D."/>
            <person name="Celniker S.E."/>
            <person name="Holt R.A."/>
            <person name="Evans C.A."/>
            <person name="Gocayne J.D."/>
            <person name="Amanatides P.G."/>
            <person name="Scherer S.E."/>
            <person name="Li P.W."/>
            <person name="Hoskins R.A."/>
            <person name="Galle R.F."/>
            <person name="George R.A."/>
            <person name="Lewis S.E."/>
            <person name="Richards S."/>
            <person name="Ashburner M."/>
            <person name="Henderson S.N."/>
            <person name="Sutton G.G."/>
            <person name="Wortman J.R."/>
            <person name="Yandell M.D."/>
            <person name="Zhang Q."/>
            <person name="Chen L.X."/>
            <person name="Brandon R.C."/>
            <person name="Rogers Y.H."/>
            <person name="Blazej R.G."/>
            <person name="Champe M."/>
            <person name="Pfeiffer B.D."/>
            <person name="Wan K.H."/>
            <person name="Doyle C."/>
            <person name="Baxter E.G."/>
            <person name="Helt G."/>
            <person name="Nelson C.R."/>
            <person name="Gabor G.L."/>
            <person name="Abril J.F."/>
            <person name="Agbayani A."/>
            <person name="An H.J."/>
            <person name="Andrews-Pfannkoch C."/>
            <person name="Baldwin D."/>
            <person name="Ballew R.M."/>
            <person name="Basu A."/>
            <person name="Baxendale J."/>
            <person name="Bayraktaroglu L."/>
            <person name="Beasley E.M."/>
            <person name="Beeson K.Y."/>
            <person name="Benos P.V."/>
            <person name="Berman B.P."/>
            <person name="Bhandari D."/>
            <person name="Bolshakov S."/>
            <person name="Borkova D."/>
            <person name="Botchan M.R."/>
            <person name="Bouck J."/>
            <person name="Brokstein P."/>
            <person name="Brottier P."/>
            <person name="Burtis K.C."/>
            <person name="Busam D.A."/>
            <person name="Butler H."/>
            <person name="Cadieu E."/>
            <person name="Center A."/>
            <person name="Chandra I."/>
            <person name="Cherry J.M."/>
            <person name="Cawley S."/>
            <person name="Dahlke C."/>
            <person name="Davenport L.B."/>
            <person name="Davies P."/>
            <person name="de Pablos B."/>
            <person name="Delcher A."/>
            <person name="Deng Z."/>
            <person name="Mays A.D."/>
            <person name="Dew I."/>
            <person name="Dietz S.M."/>
            <person name="Dodson K."/>
            <person name="Doup L.E."/>
            <person name="Downes M."/>
            <person name="Dugan-Rocha S."/>
            <person name="Dunkov B.C."/>
            <person name="Dunn P."/>
            <person name="Durbin K.J."/>
            <person name="Evangelista C.C."/>
            <person name="Ferraz C."/>
            <person name="Ferriera S."/>
            <person name="Fleischmann W."/>
            <person name="Fosler C."/>
            <person name="Gabrielian A.E."/>
            <person name="Garg N.S."/>
            <person name="Gelbart W.M."/>
            <person name="Glasser K."/>
            <person name="Glodek A."/>
            <person name="Gong F."/>
            <person name="Gorrell J.H."/>
            <person name="Gu Z."/>
            <person name="Guan P."/>
            <person name="Harris M."/>
            <person name="Harris N.L."/>
            <person name="Harvey D."/>
            <person name="Heiman T.J."/>
            <person name="Hernandez J.R."/>
            <person name="Houck J."/>
            <person name="Hostin D."/>
            <person name="Houston K.A."/>
            <person name="Howland T.J."/>
            <person name="Wei M.H."/>
            <person name="Ibegwam C."/>
            <person name="Jalali M."/>
            <person name="Kalush F."/>
            <person name="Karpen G.H."/>
            <person name="Ke Z."/>
            <person name="Kennison J.A."/>
            <person name="Ketchum K.A."/>
            <person name="Kimmel B.E."/>
            <person name="Kodira C.D."/>
            <person name="Kraft C."/>
            <person name="Kravitz S."/>
            <person name="Kulp D."/>
            <person name="Lai Z."/>
            <person name="Lasko P."/>
            <person name="Lei Y."/>
            <person name="Levitsky A.A."/>
            <person name="Li J."/>
            <person name="Li Z."/>
            <person name="Liang Y."/>
            <person name="Lin X."/>
            <person name="Liu X."/>
            <person name="Mattei B."/>
            <person name="McIntosh T.C."/>
            <person name="McLeod M.P."/>
            <person name="McPherson D."/>
            <person name="Merkulov G."/>
            <person name="Milshina N.V."/>
            <person name="Mobarry C."/>
            <person name="Morris J."/>
            <person name="Moshrefi A."/>
            <person name="Mount S.M."/>
            <person name="Moy M."/>
            <person name="Murphy B."/>
            <person name="Murphy L."/>
            <person name="Muzny D.M."/>
            <person name="Nelson D.L."/>
            <person name="Nelson D.R."/>
            <person name="Nelson K.A."/>
            <person name="Nixon K."/>
            <person name="Nusskern D.R."/>
            <person name="Pacleb J.M."/>
            <person name="Palazzolo M."/>
            <person name="Pittman G.S."/>
            <person name="Pan S."/>
            <person name="Pollard J."/>
            <person name="Puri V."/>
            <person name="Reese M.G."/>
            <person name="Reinert K."/>
            <person name="Remington K."/>
            <person name="Saunders R.D."/>
            <person name="Scheeler F."/>
            <person name="Shen H."/>
            <person name="Shue B.C."/>
            <person name="Siden-Kiamos I."/>
            <person name="Simpson M."/>
            <person name="Skupski M.P."/>
            <person name="Smith T."/>
            <person name="Spier E."/>
            <person name="Spradling A.C."/>
            <person name="Stapleton M."/>
            <person name="Strong R."/>
            <person name="Sun E."/>
            <person name="Svirskas R."/>
            <person name="Tector C."/>
            <person name="Turner R."/>
            <person name="Venter E."/>
            <person name="Wang A.H."/>
            <person name="Wang X."/>
            <person name="Wang Z.Y."/>
            <person name="Wassarman D.A."/>
            <person name="Weinstock G.M."/>
            <person name="Weissenbach J."/>
            <person name="Williams S.M."/>
            <person name="WoodageT"/>
            <person name="Worley K.C."/>
            <person name="Wu D."/>
            <person name="Yang S."/>
            <person name="Yao Q.A."/>
            <person name="Ye J."/>
            <person name="Yeh R.F."/>
            <person name="Zaveri J.S."/>
            <person name="Zhan M."/>
            <person name="Zhang G."/>
            <person name="Zhao Q."/>
            <person name="Zheng L."/>
            <person name="Zheng X.H."/>
            <person name="Zhong F.N."/>
            <person name="Zhong W."/>
            <person name="Zhou X."/>
            <person name="Zhu S."/>
            <person name="Zhu X."/>
            <person name="Smith H.O."/>
            <person name="Gibbs R.A."/>
            <person name="Myers E.W."/>
            <person name="Rubin G.M."/>
            <person name="Venter J.C."/>
        </authorList>
    </citation>
    <scope>NUCLEOTIDE SEQUENCE [LARGE SCALE GENOMIC DNA]</scope>
    <source>
        <strain evidence="3">Berkeley</strain>
    </source>
</reference>
<sequence>MDCCELPEIFLSFLNDLFFSDITDAEYLGDYYDNYN</sequence>
<dbReference type="RefSeq" id="NP_001334742.1">
    <property type="nucleotide sequence ID" value="NM_001347768.1"/>
</dbReference>
<name>A0A1W5PXS3_DROME</name>
<dbReference type="Bgee" id="FBgn0263654">
    <property type="expression patterns" value="Expressed in larva"/>
</dbReference>
<dbReference type="GeneID" id="14462793"/>
<dbReference type="FlyBase" id="FBgn0263654">
    <property type="gene designation" value="CG43645"/>
</dbReference>
<evidence type="ECO:0000313" key="3">
    <source>
        <dbReference type="Proteomes" id="UP000000803"/>
    </source>
</evidence>
<dbReference type="Proteomes" id="UP000000803">
    <property type="component" value="Chromosome 2L"/>
</dbReference>
<gene>
    <name evidence="1" type="primary">Dmel\CG43645</name>
    <name evidence="1" type="synonym">mlncRNA36C10</name>
    <name evidence="1 2" type="ORF">CG43645</name>
    <name evidence="1" type="ORF">Dmel_CG43645</name>
</gene>
<reference evidence="1 3" key="2">
    <citation type="journal article" date="2002" name="Genome Biol.">
        <title>Finishing a whole-genome shotgun: release 3 of the Drosophila melanogaster euchromatic genome sequence.</title>
        <authorList>
            <person name="Celniker S.E."/>
            <person name="Wheeler D.A."/>
            <person name="Kronmiller B."/>
            <person name="Carlson J.W."/>
            <person name="Halpern A."/>
            <person name="Patel S."/>
            <person name="Adams M."/>
            <person name="Champe M."/>
            <person name="Dugan S.P."/>
            <person name="Frise E."/>
            <person name="Hodgson A."/>
            <person name="George R.A."/>
            <person name="Hoskins R.A."/>
            <person name="Laverty T."/>
            <person name="Muzny D.M."/>
            <person name="Nelson C.R."/>
            <person name="Pacleb J.M."/>
            <person name="Park S."/>
            <person name="Pfeiffer B.D."/>
            <person name="Richards S."/>
            <person name="Sodergren E.J."/>
            <person name="Svirskas R."/>
            <person name="Tabor P.E."/>
            <person name="Wan K."/>
            <person name="Stapleton M."/>
            <person name="Sutton G.G."/>
            <person name="Venter C."/>
            <person name="Weinstock G."/>
            <person name="Scherer S.E."/>
            <person name="Myers E.W."/>
            <person name="Gibbs R.A."/>
            <person name="Rubin G.M."/>
        </authorList>
    </citation>
    <scope>NUCLEOTIDE SEQUENCE [LARGE SCALE GENOMIC DNA]</scope>
    <source>
        <strain evidence="3">Berkeley</strain>
    </source>
</reference>
<reference evidence="1 3" key="3">
    <citation type="journal article" date="2002" name="Genome Biol.">
        <title>Annotation of the Drosophila melanogaster euchromatic genome: a systematic review.</title>
        <authorList>
            <person name="Misra S."/>
            <person name="Crosby M.A."/>
            <person name="Mungall C.J."/>
            <person name="Matthews B.B."/>
            <person name="Campbell K.S."/>
            <person name="Hradecky P."/>
            <person name="Huang Y."/>
            <person name="Kaminker J.S."/>
            <person name="Millburn G.H."/>
            <person name="Prochnik S.E."/>
            <person name="Smith C.D."/>
            <person name="Tupy J.L."/>
            <person name="Whitfied E.J."/>
            <person name="Bayraktaroglu L."/>
            <person name="Berman B.P."/>
            <person name="Bettencourt B.R."/>
            <person name="Celniker S.E."/>
            <person name="de Grey A.D."/>
            <person name="Drysdale R.A."/>
            <person name="Harris N.L."/>
            <person name="Richter J."/>
            <person name="Russo S."/>
            <person name="Schroeder A.J."/>
            <person name="Shu S.Q."/>
            <person name="Stapleton M."/>
            <person name="Yamada C."/>
            <person name="Ashburner M."/>
            <person name="Gelbart W.M."/>
            <person name="Rubin G.M."/>
            <person name="Lewis S.E."/>
        </authorList>
    </citation>
    <scope>GENOME REANNOTATION</scope>
    <source>
        <strain evidence="3">Berkeley</strain>
    </source>
</reference>
<reference evidence="1 3" key="5">
    <citation type="journal article" date="2002" name="Genome Biol.">
        <title>Heterochromatic sequences in a Drosophila whole-genome shotgun assembly.</title>
        <authorList>
            <person name="Hoskins R.A."/>
            <person name="Smith C.D."/>
            <person name="Carlson J.W."/>
            <person name="Carvalho A.B."/>
            <person name="Halpern A."/>
            <person name="Kaminker J.S."/>
            <person name="Kennedy C."/>
            <person name="Mungall C.J."/>
            <person name="Sullivan B.A."/>
            <person name="Sutton G.G."/>
            <person name="Yasuhara J.C."/>
            <person name="Wakimoto B.T."/>
            <person name="Myers E.W."/>
            <person name="Celniker S.E."/>
            <person name="Rubin G.M."/>
            <person name="Karpen G.H."/>
        </authorList>
    </citation>
    <scope>NUCLEOTIDE SEQUENCE [LARGE SCALE GENOMIC DNA]</scope>
    <source>
        <strain evidence="3">Berkeley</strain>
    </source>
</reference>
<evidence type="ECO:0000313" key="2">
    <source>
        <dbReference type="FlyBase" id="FBgn0263654"/>
    </source>
</evidence>
<keyword evidence="3" id="KW-1185">Reference proteome</keyword>
<proteinExistence type="predicted"/>
<organism evidence="1 3">
    <name type="scientific">Drosophila melanogaster</name>
    <name type="common">Fruit fly</name>
    <dbReference type="NCBI Taxonomy" id="7227"/>
    <lineage>
        <taxon>Eukaryota</taxon>
        <taxon>Metazoa</taxon>
        <taxon>Ecdysozoa</taxon>
        <taxon>Arthropoda</taxon>
        <taxon>Hexapoda</taxon>
        <taxon>Insecta</taxon>
        <taxon>Pterygota</taxon>
        <taxon>Neoptera</taxon>
        <taxon>Endopterygota</taxon>
        <taxon>Diptera</taxon>
        <taxon>Brachycera</taxon>
        <taxon>Muscomorpha</taxon>
        <taxon>Ephydroidea</taxon>
        <taxon>Drosophilidae</taxon>
        <taxon>Drosophila</taxon>
        <taxon>Sophophora</taxon>
    </lineage>
</organism>
<reference evidence="1 3" key="4">
    <citation type="journal article" date="2002" name="Genome Biol.">
        <title>The transposable elements of the Drosophila melanogaster euchromatin: a genomics perspective.</title>
        <authorList>
            <person name="Kaminker J.S."/>
            <person name="Bergman C.M."/>
            <person name="Kronmiller B."/>
            <person name="Carlson J."/>
            <person name="Svirskas R."/>
            <person name="Patel S."/>
            <person name="Frise E."/>
            <person name="Wheeler D.A."/>
            <person name="Lewis S.E."/>
            <person name="Rubin G.M."/>
            <person name="Ashburner M."/>
            <person name="Celniker S.E."/>
        </authorList>
    </citation>
    <scope>NUCLEOTIDE SEQUENCE [LARGE SCALE GENOMIC DNA]</scope>
    <source>
        <strain evidence="3">Berkeley</strain>
    </source>
</reference>
<reference evidence="1 3" key="7">
    <citation type="journal article" date="2007" name="Science">
        <title>The Release 5.1 annotation of Drosophila melanogaster heterochromatin.</title>
        <authorList>
            <person name="Smith C.D."/>
            <person name="Shu S."/>
            <person name="Mungall C.J."/>
            <person name="Karpen G.H."/>
        </authorList>
    </citation>
    <scope>NUCLEOTIDE SEQUENCE [LARGE SCALE GENOMIC DNA]</scope>
    <source>
        <strain evidence="3">Berkeley</strain>
    </source>
</reference>